<comment type="caution">
    <text evidence="1">The sequence shown here is derived from an EMBL/GenBank/DDBJ whole genome shotgun (WGS) entry which is preliminary data.</text>
</comment>
<dbReference type="AlphaFoldDB" id="A0AAV8ZSS1"/>
<evidence type="ECO:0000313" key="2">
    <source>
        <dbReference type="Proteomes" id="UP001162156"/>
    </source>
</evidence>
<sequence length="98" mass="11029">MEIHVLTFWTTRRIINADESGFNLCPKSGKVLGLKGRNLNIVKPGNAKENLTALITFTADGRLCPPLIIFPYVKPPRAVVDSMPSEWILGKTDSEYWR</sequence>
<organism evidence="1 2">
    <name type="scientific">Rhamnusium bicolor</name>
    <dbReference type="NCBI Taxonomy" id="1586634"/>
    <lineage>
        <taxon>Eukaryota</taxon>
        <taxon>Metazoa</taxon>
        <taxon>Ecdysozoa</taxon>
        <taxon>Arthropoda</taxon>
        <taxon>Hexapoda</taxon>
        <taxon>Insecta</taxon>
        <taxon>Pterygota</taxon>
        <taxon>Neoptera</taxon>
        <taxon>Endopterygota</taxon>
        <taxon>Coleoptera</taxon>
        <taxon>Polyphaga</taxon>
        <taxon>Cucujiformia</taxon>
        <taxon>Chrysomeloidea</taxon>
        <taxon>Cerambycidae</taxon>
        <taxon>Lepturinae</taxon>
        <taxon>Rhagiini</taxon>
        <taxon>Rhamnusium</taxon>
    </lineage>
</organism>
<dbReference type="Proteomes" id="UP001162156">
    <property type="component" value="Unassembled WGS sequence"/>
</dbReference>
<dbReference type="EMBL" id="JANEYF010000579">
    <property type="protein sequence ID" value="KAJ8969200.1"/>
    <property type="molecule type" value="Genomic_DNA"/>
</dbReference>
<protein>
    <recommendedName>
        <fullName evidence="3">Transposase</fullName>
    </recommendedName>
</protein>
<evidence type="ECO:0000313" key="1">
    <source>
        <dbReference type="EMBL" id="KAJ8969200.1"/>
    </source>
</evidence>
<proteinExistence type="predicted"/>
<evidence type="ECO:0008006" key="3">
    <source>
        <dbReference type="Google" id="ProtNLM"/>
    </source>
</evidence>
<gene>
    <name evidence="1" type="ORF">NQ314_001871</name>
</gene>
<reference evidence="1" key="1">
    <citation type="journal article" date="2023" name="Insect Mol. Biol.">
        <title>Genome sequencing provides insights into the evolution of gene families encoding plant cell wall-degrading enzymes in longhorned beetles.</title>
        <authorList>
            <person name="Shin N.R."/>
            <person name="Okamura Y."/>
            <person name="Kirsch R."/>
            <person name="Pauchet Y."/>
        </authorList>
    </citation>
    <scope>NUCLEOTIDE SEQUENCE</scope>
    <source>
        <strain evidence="1">RBIC_L_NR</strain>
    </source>
</reference>
<keyword evidence="2" id="KW-1185">Reference proteome</keyword>
<accession>A0AAV8ZSS1</accession>
<name>A0AAV8ZSS1_9CUCU</name>